<feature type="transmembrane region" description="Helical" evidence="1">
    <location>
        <begin position="189"/>
        <end position="216"/>
    </location>
</feature>
<dbReference type="OrthoDB" id="589267at2759"/>
<protein>
    <recommendedName>
        <fullName evidence="3">FBD domain-containing protein</fullName>
    </recommendedName>
</protein>
<evidence type="ECO:0000256" key="1">
    <source>
        <dbReference type="SAM" id="Phobius"/>
    </source>
</evidence>
<keyword evidence="1" id="KW-1133">Transmembrane helix</keyword>
<keyword evidence="1" id="KW-0472">Membrane</keyword>
<sequence length="220" mass="25260">MRGLQKLTVVTPALEHFTVLACFYRSRNRPVADISARQLKELRWGDLFDRSTVKLGRMKHLEFLCPDLFLVYGSSPNNPCLALLRCFKIIKELCLTVIYLPDINDEQYLLEGMKMLPAVTSLTLCVTTNGHAFGASLFHILKLCSGTKKLDLEFSRDNLEVKLLSAYIICICISWFTKPCSASDLRYWLHVYIFVANFICCNWLTYVLMMTVYSIVLSFD</sequence>
<reference evidence="2" key="2">
    <citation type="submission" date="2015-07" db="EMBL/GenBank/DDBJ databases">
        <authorList>
            <person name="Noorani M."/>
        </authorList>
    </citation>
    <scope>NUCLEOTIDE SEQUENCE</scope>
    <source>
        <strain evidence="2">Yugu1</strain>
    </source>
</reference>
<evidence type="ECO:0008006" key="3">
    <source>
        <dbReference type="Google" id="ProtNLM"/>
    </source>
</evidence>
<reference evidence="2" key="1">
    <citation type="journal article" date="2012" name="Nat. Biotechnol.">
        <title>Reference genome sequence of the model plant Setaria.</title>
        <authorList>
            <person name="Bennetzen J.L."/>
            <person name="Schmutz J."/>
            <person name="Wang H."/>
            <person name="Percifield R."/>
            <person name="Hawkins J."/>
            <person name="Pontaroli A.C."/>
            <person name="Estep M."/>
            <person name="Feng L."/>
            <person name="Vaughn J.N."/>
            <person name="Grimwood J."/>
            <person name="Jenkins J."/>
            <person name="Barry K."/>
            <person name="Lindquist E."/>
            <person name="Hellsten U."/>
            <person name="Deshpande S."/>
            <person name="Wang X."/>
            <person name="Wu X."/>
            <person name="Mitros T."/>
            <person name="Triplett J."/>
            <person name="Yang X."/>
            <person name="Ye C.Y."/>
            <person name="Mauro-Herrera M."/>
            <person name="Wang L."/>
            <person name="Li P."/>
            <person name="Sharma M."/>
            <person name="Sharma R."/>
            <person name="Ronald P.C."/>
            <person name="Panaud O."/>
            <person name="Kellogg E.A."/>
            <person name="Brutnell T.P."/>
            <person name="Doust A.N."/>
            <person name="Tuskan G.A."/>
            <person name="Rokhsar D."/>
            <person name="Devos K.M."/>
        </authorList>
    </citation>
    <scope>NUCLEOTIDE SEQUENCE [LARGE SCALE GENOMIC DNA]</scope>
    <source>
        <strain evidence="2">Yugu1</strain>
    </source>
</reference>
<accession>A0A368PUI0</accession>
<name>A0A368PUI0_SETIT</name>
<dbReference type="EMBL" id="CM003529">
    <property type="protein sequence ID" value="RCV09273.1"/>
    <property type="molecule type" value="Genomic_DNA"/>
</dbReference>
<gene>
    <name evidence="2" type="ORF">SETIT_2G014100v2</name>
</gene>
<organism evidence="2">
    <name type="scientific">Setaria italica</name>
    <name type="common">Foxtail millet</name>
    <name type="synonym">Panicum italicum</name>
    <dbReference type="NCBI Taxonomy" id="4555"/>
    <lineage>
        <taxon>Eukaryota</taxon>
        <taxon>Viridiplantae</taxon>
        <taxon>Streptophyta</taxon>
        <taxon>Embryophyta</taxon>
        <taxon>Tracheophyta</taxon>
        <taxon>Spermatophyta</taxon>
        <taxon>Magnoliopsida</taxon>
        <taxon>Liliopsida</taxon>
        <taxon>Poales</taxon>
        <taxon>Poaceae</taxon>
        <taxon>PACMAD clade</taxon>
        <taxon>Panicoideae</taxon>
        <taxon>Panicodae</taxon>
        <taxon>Paniceae</taxon>
        <taxon>Cenchrinae</taxon>
        <taxon>Setaria</taxon>
    </lineage>
</organism>
<proteinExistence type="predicted"/>
<dbReference type="AlphaFoldDB" id="A0A368PUI0"/>
<evidence type="ECO:0000313" key="2">
    <source>
        <dbReference type="EMBL" id="RCV09273.1"/>
    </source>
</evidence>
<keyword evidence="1" id="KW-0812">Transmembrane</keyword>